<feature type="non-terminal residue" evidence="1">
    <location>
        <position position="118"/>
    </location>
</feature>
<protein>
    <submittedName>
        <fullName evidence="1">D4, zinc and double PHD fingers family 1</fullName>
    </submittedName>
</protein>
<dbReference type="EMBL" id="HAEF01001662">
    <property type="protein sequence ID" value="SBR39044.1"/>
    <property type="molecule type" value="Transcribed_RNA"/>
</dbReference>
<accession>A0A1A8L575</accession>
<name>A0A1A8L575_9TELE</name>
<proteinExistence type="predicted"/>
<sequence>SAELILLAFHLLPDHLSSPLPHLPPSSDTLTVTFSTCCPCDPWHDRALRFPTALHPPFNIAPEARQPPSSSSLILSSVVDLNLGLFFLVASALSQHRNSSAGNKFAIKTHTSALQGHF</sequence>
<evidence type="ECO:0000313" key="1">
    <source>
        <dbReference type="EMBL" id="SBR39044.1"/>
    </source>
</evidence>
<reference evidence="1" key="2">
    <citation type="submission" date="2016-06" db="EMBL/GenBank/DDBJ databases">
        <title>The genome of a short-lived fish provides insights into sex chromosome evolution and the genetic control of aging.</title>
        <authorList>
            <person name="Reichwald K."/>
            <person name="Felder M."/>
            <person name="Petzold A."/>
            <person name="Koch P."/>
            <person name="Groth M."/>
            <person name="Platzer M."/>
        </authorList>
    </citation>
    <scope>NUCLEOTIDE SEQUENCE</scope>
    <source>
        <tissue evidence="1">Brain</tissue>
    </source>
</reference>
<gene>
    <name evidence="1" type="primary">DPF1</name>
</gene>
<reference evidence="1" key="1">
    <citation type="submission" date="2016-05" db="EMBL/GenBank/DDBJ databases">
        <authorList>
            <person name="Lavstsen T."/>
            <person name="Jespersen J.S."/>
        </authorList>
    </citation>
    <scope>NUCLEOTIDE SEQUENCE</scope>
    <source>
        <tissue evidence="1">Brain</tissue>
    </source>
</reference>
<dbReference type="AlphaFoldDB" id="A0A1A8L575"/>
<organism evidence="1">
    <name type="scientific">Nothobranchius pienaari</name>
    <dbReference type="NCBI Taxonomy" id="704102"/>
    <lineage>
        <taxon>Eukaryota</taxon>
        <taxon>Metazoa</taxon>
        <taxon>Chordata</taxon>
        <taxon>Craniata</taxon>
        <taxon>Vertebrata</taxon>
        <taxon>Euteleostomi</taxon>
        <taxon>Actinopterygii</taxon>
        <taxon>Neopterygii</taxon>
        <taxon>Teleostei</taxon>
        <taxon>Neoteleostei</taxon>
        <taxon>Acanthomorphata</taxon>
        <taxon>Ovalentaria</taxon>
        <taxon>Atherinomorphae</taxon>
        <taxon>Cyprinodontiformes</taxon>
        <taxon>Nothobranchiidae</taxon>
        <taxon>Nothobranchius</taxon>
    </lineage>
</organism>
<feature type="non-terminal residue" evidence="1">
    <location>
        <position position="1"/>
    </location>
</feature>